<feature type="transmembrane region" description="Helical" evidence="7">
    <location>
        <begin position="322"/>
        <end position="341"/>
    </location>
</feature>
<feature type="transmembrane region" description="Helical" evidence="7">
    <location>
        <begin position="12"/>
        <end position="32"/>
    </location>
</feature>
<keyword evidence="9" id="KW-0012">Acyltransferase</keyword>
<evidence type="ECO:0000259" key="8">
    <source>
        <dbReference type="Pfam" id="PF01757"/>
    </source>
</evidence>
<evidence type="ECO:0000313" key="10">
    <source>
        <dbReference type="Proteomes" id="UP000254424"/>
    </source>
</evidence>
<feature type="transmembrane region" description="Helical" evidence="7">
    <location>
        <begin position="257"/>
        <end position="278"/>
    </location>
</feature>
<keyword evidence="3" id="KW-1003">Cell membrane</keyword>
<dbReference type="GO" id="GO:0005886">
    <property type="term" value="C:plasma membrane"/>
    <property type="evidence" value="ECO:0007669"/>
    <property type="project" value="UniProtKB-SubCell"/>
</dbReference>
<dbReference type="GeneID" id="93071076"/>
<dbReference type="GO" id="GO:0016413">
    <property type="term" value="F:O-acetyltransferase activity"/>
    <property type="evidence" value="ECO:0007669"/>
    <property type="project" value="TreeGrafter"/>
</dbReference>
<sequence>MKQDRVIFLDYLRGIACFLVMMVHASEAFYGVGDVPILSDAHKFWIAIWDGMSRISVPLFVITSAYLLVPMKEKQSWGEFFKRRFLRILPPMLVFMIVYAVLQVWQEGGDWKGMCVAVCKLPLNFPMNAFHLWFMYPLIGLYLLIPILSPWLRIATAKQERMFLYLWALTTCLPFVNKFYGDVLGQCWWNQYHMLYDFSGYSGYLVLGHYIRYHINWTRLKRSIIGLVCLLGGTSFTILSFYLQAKPGIPQQLSDLEIAWCFCIINCVIATFGAFILFTTIQKAGKIYGLVKSISVNSYGMFLMHMLWLPFWVSIIQPQISIAAAIPLISILTFISCYITTKLISYLPNSKWVIG</sequence>
<name>A0A380YK10_9BACE</name>
<keyword evidence="4 7" id="KW-0812">Transmembrane</keyword>
<dbReference type="Pfam" id="PF01757">
    <property type="entry name" value="Acyl_transf_3"/>
    <property type="match status" value="1"/>
</dbReference>
<evidence type="ECO:0000256" key="7">
    <source>
        <dbReference type="SAM" id="Phobius"/>
    </source>
</evidence>
<dbReference type="GO" id="GO:0009246">
    <property type="term" value="P:enterobacterial common antigen biosynthetic process"/>
    <property type="evidence" value="ECO:0007669"/>
    <property type="project" value="TreeGrafter"/>
</dbReference>
<feature type="domain" description="Acyltransferase 3" evidence="8">
    <location>
        <begin position="7"/>
        <end position="341"/>
    </location>
</feature>
<dbReference type="EMBL" id="UFSX01000001">
    <property type="protein sequence ID" value="SUV29185.1"/>
    <property type="molecule type" value="Genomic_DNA"/>
</dbReference>
<dbReference type="AlphaFoldDB" id="A0A380YK10"/>
<evidence type="ECO:0000256" key="2">
    <source>
        <dbReference type="ARBA" id="ARBA00007400"/>
    </source>
</evidence>
<comment type="subcellular location">
    <subcellularLocation>
        <location evidence="1">Cell membrane</location>
        <topology evidence="1">Multi-pass membrane protein</topology>
    </subcellularLocation>
</comment>
<gene>
    <name evidence="9" type="primary">yiaH</name>
    <name evidence="9" type="ORF">NCTC11155_01157</name>
</gene>
<feature type="transmembrane region" description="Helical" evidence="7">
    <location>
        <begin position="44"/>
        <end position="68"/>
    </location>
</feature>
<dbReference type="OrthoDB" id="9810469at2"/>
<evidence type="ECO:0000256" key="6">
    <source>
        <dbReference type="ARBA" id="ARBA00023136"/>
    </source>
</evidence>
<accession>A0A380YK10</accession>
<evidence type="ECO:0000256" key="1">
    <source>
        <dbReference type="ARBA" id="ARBA00004651"/>
    </source>
</evidence>
<reference evidence="9 10" key="1">
    <citation type="submission" date="2018-06" db="EMBL/GenBank/DDBJ databases">
        <authorList>
            <consortium name="Pathogen Informatics"/>
            <person name="Doyle S."/>
        </authorList>
    </citation>
    <scope>NUCLEOTIDE SEQUENCE [LARGE SCALE GENOMIC DNA]</scope>
    <source>
        <strain evidence="9 10">NCTC11155</strain>
    </source>
</reference>
<keyword evidence="5 7" id="KW-1133">Transmembrane helix</keyword>
<feature type="transmembrane region" description="Helical" evidence="7">
    <location>
        <begin position="192"/>
        <end position="211"/>
    </location>
</feature>
<comment type="similarity">
    <text evidence="2">Belongs to the acyltransferase 3 family.</text>
</comment>
<dbReference type="Proteomes" id="UP000254424">
    <property type="component" value="Unassembled WGS sequence"/>
</dbReference>
<evidence type="ECO:0000313" key="9">
    <source>
        <dbReference type="EMBL" id="SUV29185.1"/>
    </source>
</evidence>
<organism evidence="9 10">
    <name type="scientific">Bacteroides eggerthii</name>
    <dbReference type="NCBI Taxonomy" id="28111"/>
    <lineage>
        <taxon>Bacteria</taxon>
        <taxon>Pseudomonadati</taxon>
        <taxon>Bacteroidota</taxon>
        <taxon>Bacteroidia</taxon>
        <taxon>Bacteroidales</taxon>
        <taxon>Bacteroidaceae</taxon>
        <taxon>Bacteroides</taxon>
    </lineage>
</organism>
<proteinExistence type="inferred from homology"/>
<dbReference type="PANTHER" id="PTHR40074:SF2">
    <property type="entry name" value="O-ACETYLTRANSFERASE WECH"/>
    <property type="match status" value="1"/>
</dbReference>
<feature type="transmembrane region" description="Helical" evidence="7">
    <location>
        <begin position="223"/>
        <end position="245"/>
    </location>
</feature>
<feature type="transmembrane region" description="Helical" evidence="7">
    <location>
        <begin position="130"/>
        <end position="151"/>
    </location>
</feature>
<protein>
    <submittedName>
        <fullName evidence="9">Putative transmembrane acyltransferase protein</fullName>
    </submittedName>
</protein>
<keyword evidence="6 7" id="KW-0472">Membrane</keyword>
<dbReference type="STRING" id="483216.BACEGG_02683"/>
<dbReference type="InterPro" id="IPR002656">
    <property type="entry name" value="Acyl_transf_3_dom"/>
</dbReference>
<evidence type="ECO:0000256" key="3">
    <source>
        <dbReference type="ARBA" id="ARBA00022475"/>
    </source>
</evidence>
<keyword evidence="9" id="KW-0808">Transferase</keyword>
<dbReference type="PANTHER" id="PTHR40074">
    <property type="entry name" value="O-ACETYLTRANSFERASE WECH"/>
    <property type="match status" value="1"/>
</dbReference>
<feature type="transmembrane region" description="Helical" evidence="7">
    <location>
        <begin position="163"/>
        <end position="180"/>
    </location>
</feature>
<feature type="transmembrane region" description="Helical" evidence="7">
    <location>
        <begin position="88"/>
        <end position="105"/>
    </location>
</feature>
<dbReference type="RefSeq" id="WP_004290995.1">
    <property type="nucleotide sequence ID" value="NZ_CABKNQ010000018.1"/>
</dbReference>
<evidence type="ECO:0000256" key="5">
    <source>
        <dbReference type="ARBA" id="ARBA00022989"/>
    </source>
</evidence>
<evidence type="ECO:0000256" key="4">
    <source>
        <dbReference type="ARBA" id="ARBA00022692"/>
    </source>
</evidence>